<organism evidence="1">
    <name type="scientific">Octopus bimaculoides</name>
    <name type="common">California two-spotted octopus</name>
    <dbReference type="NCBI Taxonomy" id="37653"/>
    <lineage>
        <taxon>Eukaryota</taxon>
        <taxon>Metazoa</taxon>
        <taxon>Spiralia</taxon>
        <taxon>Lophotrochozoa</taxon>
        <taxon>Mollusca</taxon>
        <taxon>Cephalopoda</taxon>
        <taxon>Coleoidea</taxon>
        <taxon>Octopodiformes</taxon>
        <taxon>Octopoda</taxon>
        <taxon>Incirrata</taxon>
        <taxon>Octopodidae</taxon>
        <taxon>Octopus</taxon>
    </lineage>
</organism>
<dbReference type="AlphaFoldDB" id="A0A0L8GVV0"/>
<protein>
    <submittedName>
        <fullName evidence="1">Uncharacterized protein</fullName>
    </submittedName>
</protein>
<sequence>MHLYVGFLAGKITVDTFKHFCFIIFIEFSLYFSKHIKHNSFLRNSVLKLSQALNFFAFVSESFENVLSILW</sequence>
<name>A0A0L8GVV0_OCTBM</name>
<evidence type="ECO:0000313" key="1">
    <source>
        <dbReference type="EMBL" id="KOF80964.1"/>
    </source>
</evidence>
<dbReference type="EMBL" id="KQ420203">
    <property type="protein sequence ID" value="KOF80964.1"/>
    <property type="molecule type" value="Genomic_DNA"/>
</dbReference>
<reference evidence="1" key="1">
    <citation type="submission" date="2015-07" db="EMBL/GenBank/DDBJ databases">
        <title>MeaNS - Measles Nucleotide Surveillance Program.</title>
        <authorList>
            <person name="Tran T."/>
            <person name="Druce J."/>
        </authorList>
    </citation>
    <scope>NUCLEOTIDE SEQUENCE</scope>
    <source>
        <strain evidence="1">UCB-OBI-ISO-001</strain>
        <tissue evidence="1">Gonad</tissue>
    </source>
</reference>
<gene>
    <name evidence="1" type="ORF">OCBIM_22027145mg</name>
</gene>
<accession>A0A0L8GVV0</accession>
<proteinExistence type="predicted"/>